<accession>A0ABR0AH82</accession>
<protein>
    <submittedName>
        <fullName evidence="1">Uncharacterized protein</fullName>
    </submittedName>
</protein>
<name>A0ABR0AH82_9CRUS</name>
<evidence type="ECO:0000313" key="2">
    <source>
        <dbReference type="Proteomes" id="UP001234178"/>
    </source>
</evidence>
<comment type="caution">
    <text evidence="1">The sequence shown here is derived from an EMBL/GenBank/DDBJ whole genome shotgun (WGS) entry which is preliminary data.</text>
</comment>
<keyword evidence="2" id="KW-1185">Reference proteome</keyword>
<proteinExistence type="predicted"/>
<sequence>MPRPVLTETTNMVISQRSVSLIFMWKEDCLSILSFSPEYKSVSKKFAFPFIRFSSEPVTSSS</sequence>
<evidence type="ECO:0000313" key="1">
    <source>
        <dbReference type="EMBL" id="KAK4024482.1"/>
    </source>
</evidence>
<dbReference type="Proteomes" id="UP001234178">
    <property type="component" value="Unassembled WGS sequence"/>
</dbReference>
<reference evidence="1 2" key="1">
    <citation type="journal article" date="2023" name="Nucleic Acids Res.">
        <title>The hologenome of Daphnia magna reveals possible DNA methylation and microbiome-mediated evolution of the host genome.</title>
        <authorList>
            <person name="Chaturvedi A."/>
            <person name="Li X."/>
            <person name="Dhandapani V."/>
            <person name="Marshall H."/>
            <person name="Kissane S."/>
            <person name="Cuenca-Cambronero M."/>
            <person name="Asole G."/>
            <person name="Calvet F."/>
            <person name="Ruiz-Romero M."/>
            <person name="Marangio P."/>
            <person name="Guigo R."/>
            <person name="Rago D."/>
            <person name="Mirbahai L."/>
            <person name="Eastwood N."/>
            <person name="Colbourne J.K."/>
            <person name="Zhou J."/>
            <person name="Mallon E."/>
            <person name="Orsini L."/>
        </authorList>
    </citation>
    <scope>NUCLEOTIDE SEQUENCE [LARGE SCALE GENOMIC DNA]</scope>
    <source>
        <strain evidence="1">LRV0_1</strain>
    </source>
</reference>
<organism evidence="1 2">
    <name type="scientific">Daphnia magna</name>
    <dbReference type="NCBI Taxonomy" id="35525"/>
    <lineage>
        <taxon>Eukaryota</taxon>
        <taxon>Metazoa</taxon>
        <taxon>Ecdysozoa</taxon>
        <taxon>Arthropoda</taxon>
        <taxon>Crustacea</taxon>
        <taxon>Branchiopoda</taxon>
        <taxon>Diplostraca</taxon>
        <taxon>Cladocera</taxon>
        <taxon>Anomopoda</taxon>
        <taxon>Daphniidae</taxon>
        <taxon>Daphnia</taxon>
    </lineage>
</organism>
<dbReference type="EMBL" id="JAOYFB010000037">
    <property type="protein sequence ID" value="KAK4024482.1"/>
    <property type="molecule type" value="Genomic_DNA"/>
</dbReference>
<gene>
    <name evidence="1" type="ORF">OUZ56_009905</name>
</gene>